<dbReference type="EMBL" id="CP138858">
    <property type="protein sequence ID" value="WPJ97225.1"/>
    <property type="molecule type" value="Genomic_DNA"/>
</dbReference>
<proteinExistence type="predicted"/>
<dbReference type="Gene3D" id="3.30.70.1290">
    <property type="entry name" value="Transposase IS200-like"/>
    <property type="match status" value="1"/>
</dbReference>
<dbReference type="Proteomes" id="UP001324993">
    <property type="component" value="Chromosome"/>
</dbReference>
<dbReference type="RefSeq" id="WP_319834070.1">
    <property type="nucleotide sequence ID" value="NZ_CP138858.1"/>
</dbReference>
<keyword evidence="2" id="KW-1185">Reference proteome</keyword>
<reference evidence="1 2" key="1">
    <citation type="submission" date="2023-11" db="EMBL/GenBank/DDBJ databases">
        <title>Coraliomargarita sp. nov., isolated from marine algae.</title>
        <authorList>
            <person name="Lee J.K."/>
            <person name="Baek J.H."/>
            <person name="Kim J.M."/>
            <person name="Choi D.G."/>
            <person name="Jeon C.O."/>
        </authorList>
    </citation>
    <scope>NUCLEOTIDE SEQUENCE [LARGE SCALE GENOMIC DNA]</scope>
    <source>
        <strain evidence="1 2">J2-16</strain>
    </source>
</reference>
<protein>
    <recommendedName>
        <fullName evidence="3">Transposase IS200-like domain-containing protein</fullName>
    </recommendedName>
</protein>
<dbReference type="InterPro" id="IPR036515">
    <property type="entry name" value="Transposase_17_sf"/>
</dbReference>
<evidence type="ECO:0000313" key="1">
    <source>
        <dbReference type="EMBL" id="WPJ97225.1"/>
    </source>
</evidence>
<accession>A0ABZ0RQG6</accession>
<name>A0ABZ0RQG6_9BACT</name>
<evidence type="ECO:0000313" key="2">
    <source>
        <dbReference type="Proteomes" id="UP001324993"/>
    </source>
</evidence>
<dbReference type="PANTHER" id="PTHR34322:SF2">
    <property type="entry name" value="TRANSPOSASE IS200-LIKE DOMAIN-CONTAINING PROTEIN"/>
    <property type="match status" value="1"/>
</dbReference>
<gene>
    <name evidence="1" type="ORF">SH580_05830</name>
</gene>
<sequence length="243" mass="27982">MLRQGRYKSLIVEEDSHLGALQHYVHLNPVRAKMCTVEELQNYRWSSYWYLQYPRKRPSFLDLSGSLDSAGGLRDTPAGRRKYADCLQWLSTNTPAQKEMAFEKMCHGWALGTKDFKRKLLETEGLLKDGNNQAIRLEGKELQQANELQWEAMLNRGLKILGKEIANITNDRKSACWKVWIASMLKQRSSATNVWIARELNMGVPQAVSIHVGSLDRVKLGKTKEYQDFIYEFTKCPLLKLDA</sequence>
<evidence type="ECO:0008006" key="3">
    <source>
        <dbReference type="Google" id="ProtNLM"/>
    </source>
</evidence>
<dbReference type="PANTHER" id="PTHR34322">
    <property type="entry name" value="TRANSPOSASE, Y1_TNP DOMAIN-CONTAINING"/>
    <property type="match status" value="1"/>
</dbReference>
<organism evidence="1 2">
    <name type="scientific">Coraliomargarita algicola</name>
    <dbReference type="NCBI Taxonomy" id="3092156"/>
    <lineage>
        <taxon>Bacteria</taxon>
        <taxon>Pseudomonadati</taxon>
        <taxon>Verrucomicrobiota</taxon>
        <taxon>Opitutia</taxon>
        <taxon>Puniceicoccales</taxon>
        <taxon>Coraliomargaritaceae</taxon>
        <taxon>Coraliomargarita</taxon>
    </lineage>
</organism>